<evidence type="ECO:0000313" key="1">
    <source>
        <dbReference type="EMBL" id="DAD94400.1"/>
    </source>
</evidence>
<reference evidence="1" key="1">
    <citation type="journal article" date="2021" name="Proc. Natl. Acad. Sci. U.S.A.">
        <title>A Catalog of Tens of Thousands of Viruses from Human Metagenomes Reveals Hidden Associations with Chronic Diseases.</title>
        <authorList>
            <person name="Tisza M.J."/>
            <person name="Buck C.B."/>
        </authorList>
    </citation>
    <scope>NUCLEOTIDE SEQUENCE</scope>
    <source>
        <strain evidence="1">CttFh17</strain>
    </source>
</reference>
<protein>
    <submittedName>
        <fullName evidence="1">Uncharacterized protein</fullName>
    </submittedName>
</protein>
<sequence>MVVILTGVIHIITSLLSLIHMPNLAILCV</sequence>
<name>A0A8S5NJK1_9CAUD</name>
<accession>A0A8S5NJK1</accession>
<dbReference type="EMBL" id="BK015176">
    <property type="protein sequence ID" value="DAD94400.1"/>
    <property type="molecule type" value="Genomic_DNA"/>
</dbReference>
<organism evidence="1">
    <name type="scientific">Siphoviridae sp. cttFh17</name>
    <dbReference type="NCBI Taxonomy" id="2826491"/>
    <lineage>
        <taxon>Viruses</taxon>
        <taxon>Duplodnaviria</taxon>
        <taxon>Heunggongvirae</taxon>
        <taxon>Uroviricota</taxon>
        <taxon>Caudoviricetes</taxon>
    </lineage>
</organism>
<proteinExistence type="predicted"/>